<sequence length="79" mass="9203">MTLIAPFGTSSSFLMRSIILLRHKIKWLTKNVIVFFQKTDFLSQQYQFPIPIKQIKDKITKKRLDSGNKFNKCSVIGLL</sequence>
<name>A0A0J1HCV7_9GAMM</name>
<accession>A0A0J1HCV7</accession>
<reference evidence="1 2" key="1">
    <citation type="submission" date="2015-05" db="EMBL/GenBank/DDBJ databases">
        <title>Photobacterium galathea sp. nov.</title>
        <authorList>
            <person name="Machado H."/>
            <person name="Gram L."/>
        </authorList>
    </citation>
    <scope>NUCLEOTIDE SEQUENCE [LARGE SCALE GENOMIC DNA]</scope>
    <source>
        <strain evidence="1 2">CGMCC 1.12159</strain>
    </source>
</reference>
<protein>
    <submittedName>
        <fullName evidence="1">Uncharacterized protein</fullName>
    </submittedName>
</protein>
<evidence type="ECO:0000313" key="1">
    <source>
        <dbReference type="EMBL" id="KLV09529.1"/>
    </source>
</evidence>
<keyword evidence="2" id="KW-1185">Reference proteome</keyword>
<comment type="caution">
    <text evidence="1">The sequence shown here is derived from an EMBL/GenBank/DDBJ whole genome shotgun (WGS) entry which is preliminary data.</text>
</comment>
<dbReference type="EMBL" id="LDOT01000001">
    <property type="protein sequence ID" value="KLV09529.1"/>
    <property type="molecule type" value="Genomic_DNA"/>
</dbReference>
<gene>
    <name evidence="1" type="ORF">ABT56_00075</name>
</gene>
<dbReference type="Proteomes" id="UP000036097">
    <property type="component" value="Unassembled WGS sequence"/>
</dbReference>
<dbReference type="AlphaFoldDB" id="A0A0J1HCV7"/>
<dbReference type="PATRIC" id="fig|1195763.3.peg.14"/>
<organism evidence="1 2">
    <name type="scientific">Photobacterium aquae</name>
    <dbReference type="NCBI Taxonomy" id="1195763"/>
    <lineage>
        <taxon>Bacteria</taxon>
        <taxon>Pseudomonadati</taxon>
        <taxon>Pseudomonadota</taxon>
        <taxon>Gammaproteobacteria</taxon>
        <taxon>Vibrionales</taxon>
        <taxon>Vibrionaceae</taxon>
        <taxon>Photobacterium</taxon>
    </lineage>
</organism>
<evidence type="ECO:0000313" key="2">
    <source>
        <dbReference type="Proteomes" id="UP000036097"/>
    </source>
</evidence>
<proteinExistence type="predicted"/>